<dbReference type="Proteomes" id="UP000278981">
    <property type="component" value="Unassembled WGS sequence"/>
</dbReference>
<proteinExistence type="predicted"/>
<evidence type="ECO:0000313" key="2">
    <source>
        <dbReference type="EMBL" id="RQX16825.1"/>
    </source>
</evidence>
<dbReference type="NCBIfam" id="NF047832">
    <property type="entry name" value="caspase_w_EACC1"/>
    <property type="match status" value="1"/>
</dbReference>
<name>A0A3N9XUN3_9ACTN</name>
<dbReference type="Gene3D" id="3.40.50.1460">
    <property type="match status" value="1"/>
</dbReference>
<dbReference type="AlphaFoldDB" id="A0A3N9XUN3"/>
<reference evidence="2 3" key="1">
    <citation type="submission" date="2018-04" db="EMBL/GenBank/DDBJ databases">
        <title>Micromonosporas from Atacama Desert.</title>
        <authorList>
            <person name="Carro L."/>
            <person name="Klenk H.-P."/>
            <person name="Goodfellow M."/>
        </authorList>
    </citation>
    <scope>NUCLEOTIDE SEQUENCE [LARGE SCALE GENOMIC DNA]</scope>
    <source>
        <strain evidence="2 3">LB19</strain>
    </source>
</reference>
<dbReference type="GO" id="GO:0004197">
    <property type="term" value="F:cysteine-type endopeptidase activity"/>
    <property type="evidence" value="ECO:0007669"/>
    <property type="project" value="InterPro"/>
</dbReference>
<dbReference type="SUPFAM" id="SSF158791">
    <property type="entry name" value="MgtE N-terminal domain-like"/>
    <property type="match status" value="2"/>
</dbReference>
<feature type="domain" description="Peptidase C14 caspase" evidence="1">
    <location>
        <begin position="11"/>
        <end position="221"/>
    </location>
</feature>
<comment type="caution">
    <text evidence="2">The sequence shown here is derived from an EMBL/GenBank/DDBJ whole genome shotgun (WGS) entry which is preliminary data.</text>
</comment>
<organism evidence="2 3">
    <name type="scientific">Micromonospora ureilytica</name>
    <dbReference type="NCBI Taxonomy" id="709868"/>
    <lineage>
        <taxon>Bacteria</taxon>
        <taxon>Bacillati</taxon>
        <taxon>Actinomycetota</taxon>
        <taxon>Actinomycetes</taxon>
        <taxon>Micromonosporales</taxon>
        <taxon>Micromonosporaceae</taxon>
        <taxon>Micromonospora</taxon>
    </lineage>
</organism>
<evidence type="ECO:0000313" key="3">
    <source>
        <dbReference type="Proteomes" id="UP000278981"/>
    </source>
</evidence>
<protein>
    <recommendedName>
        <fullName evidence="1">Peptidase C14 caspase domain-containing protein</fullName>
    </recommendedName>
</protein>
<gene>
    <name evidence="2" type="ORF">DDE19_13705</name>
</gene>
<dbReference type="InterPro" id="IPR029030">
    <property type="entry name" value="Caspase-like_dom_sf"/>
</dbReference>
<dbReference type="Pfam" id="PF00656">
    <property type="entry name" value="Peptidase_C14"/>
    <property type="match status" value="1"/>
</dbReference>
<dbReference type="SUPFAM" id="SSF52129">
    <property type="entry name" value="Caspase-like"/>
    <property type="match status" value="1"/>
</dbReference>
<dbReference type="GO" id="GO:0006508">
    <property type="term" value="P:proteolysis"/>
    <property type="evidence" value="ECO:0007669"/>
    <property type="project" value="InterPro"/>
</dbReference>
<evidence type="ECO:0000259" key="1">
    <source>
        <dbReference type="Pfam" id="PF00656"/>
    </source>
</evidence>
<dbReference type="OrthoDB" id="4464809at2"/>
<accession>A0A3N9XUN3</accession>
<sequence length="905" mass="96607">MRLPDPNRTQVVLVGVSNYDLMPDLPAVARNVDALRELFTDPAILGLPPRNCHVLHTPTTVDEVLEVVHRAASAALDTLVLYFAGHGVLDGRTAELRLCLRGGDSVNLHKTILFADLRRIVLDATDCEQKVVILDCCHSGSAIGAMSDEHTYIADQSRIEGTYVMTSTSAYDAAMAPVDEQYTAFSAELISALDAGLPHATSLIDVDALYFHVRSELAAKNYPIPHQRSRNEGRKIVLARNKYGDAPVATREMIDRELPELPAGYEAALATPPSELAVELRDLARRDRSTADALLDALAVQRPDQEVAALIEVLTQLGHDHDVQRLLGAAMLRPQQDVALLLAALREMNLTRQSDDLLHHLAESGGVSVAAQVAELRHLHEHELVRRLLDTTVKRSAEPPKLVGLITALWAIGLRDDVDDLLERNVSTLSAAQVVELADALRVAGREEEAFKLYGRSMEKVAGREAAEVTALVAAMAKAGDHALADRLMQAVSGQAQHDPERLYDLFQALQHLDEEAAARLLGTHWQPASGQEVGALARLLRDARHYHQAQSVCLRATTELPGAEILILVDRLRSEGRPIDAHRVLETAGRGGANTARLAELLSGLHAHARSADLHRVSSCVGEVDVANEVVAILHSTGHLEAATAFVAASPMQQGSLKTLLVDRVGEDITALLESLHPALAAQLLLELDAAAATDFLKVVRYETAADIITATTSGEVSREALENLVDFLQLRDRQRILGLLAPAVLGRLIAGVPAAKSASLLALLSSESAVDSLLSVSVEAAAETLAAVGPLGAYRSLVAVENSQAAAWLAGMGPDLAAGLMAAAQPEKIAAWLGAWPSADVAAVLLALPSVTGASVLSGVEPQVAAGWLQGLGPSARPLFASMPWRKVTEIRACLDGPGPVES</sequence>
<dbReference type="EMBL" id="QDGB01000241">
    <property type="protein sequence ID" value="RQX16825.1"/>
    <property type="molecule type" value="Genomic_DNA"/>
</dbReference>
<dbReference type="RefSeq" id="WP_124819679.1">
    <property type="nucleotide sequence ID" value="NZ_QDGB01000241.1"/>
</dbReference>
<dbReference type="InterPro" id="IPR011600">
    <property type="entry name" value="Pept_C14_caspase"/>
</dbReference>